<keyword evidence="2" id="KW-1185">Reference proteome</keyword>
<evidence type="ECO:0000313" key="2">
    <source>
        <dbReference type="Proteomes" id="UP000225706"/>
    </source>
</evidence>
<dbReference type="SUPFAM" id="SSF52047">
    <property type="entry name" value="RNI-like"/>
    <property type="match status" value="1"/>
</dbReference>
<dbReference type="STRING" id="50429.A0A2B4SED2"/>
<reference evidence="2" key="1">
    <citation type="journal article" date="2017" name="bioRxiv">
        <title>Comparative analysis of the genomes of Stylophora pistillata and Acropora digitifera provides evidence for extensive differences between species of corals.</title>
        <authorList>
            <person name="Voolstra C.R."/>
            <person name="Li Y."/>
            <person name="Liew Y.J."/>
            <person name="Baumgarten S."/>
            <person name="Zoccola D."/>
            <person name="Flot J.-F."/>
            <person name="Tambutte S."/>
            <person name="Allemand D."/>
            <person name="Aranda M."/>
        </authorList>
    </citation>
    <scope>NUCLEOTIDE SEQUENCE [LARGE SCALE GENOMIC DNA]</scope>
</reference>
<dbReference type="AlphaFoldDB" id="A0A2B4SED2"/>
<gene>
    <name evidence="1" type="primary">ATP5S</name>
    <name evidence="1" type="ORF">AWC38_SpisGene8137</name>
</gene>
<comment type="caution">
    <text evidence="1">The sequence shown here is derived from an EMBL/GenBank/DDBJ whole genome shotgun (WGS) entry which is preliminary data.</text>
</comment>
<dbReference type="EMBL" id="LSMT01000109">
    <property type="protein sequence ID" value="PFX27180.1"/>
    <property type="molecule type" value="Genomic_DNA"/>
</dbReference>
<sequence>MNCLTALRPWRNLVAKGVAESIGPERSFYSWLNFVFNRVDEERIKEFGADRVAAEWILRCGGTVKFKNFEKWIQNYNAIPDGPKGKFSLEAISAKGISVTTGGLQHLDGLQHLRHLNVNSCVYVTNIQKLLPVKGSLEELDIGNCVALSDISPLFEFKKLRKLVLINIPRIKQREETIATLRKRLPDCVIEQ</sequence>
<proteinExistence type="predicted"/>
<accession>A0A2B4SED2</accession>
<evidence type="ECO:0000313" key="1">
    <source>
        <dbReference type="EMBL" id="PFX27180.1"/>
    </source>
</evidence>
<dbReference type="InterPro" id="IPR032675">
    <property type="entry name" value="LRR_dom_sf"/>
</dbReference>
<protein>
    <submittedName>
        <fullName evidence="1">ATP synthase subunit s, mitochondrial</fullName>
    </submittedName>
</protein>
<dbReference type="Proteomes" id="UP000225706">
    <property type="component" value="Unassembled WGS sequence"/>
</dbReference>
<dbReference type="Gene3D" id="3.80.10.10">
    <property type="entry name" value="Ribonuclease Inhibitor"/>
    <property type="match status" value="1"/>
</dbReference>
<dbReference type="OrthoDB" id="5859291at2759"/>
<name>A0A2B4SED2_STYPI</name>
<organism evidence="1 2">
    <name type="scientific">Stylophora pistillata</name>
    <name type="common">Smooth cauliflower coral</name>
    <dbReference type="NCBI Taxonomy" id="50429"/>
    <lineage>
        <taxon>Eukaryota</taxon>
        <taxon>Metazoa</taxon>
        <taxon>Cnidaria</taxon>
        <taxon>Anthozoa</taxon>
        <taxon>Hexacorallia</taxon>
        <taxon>Scleractinia</taxon>
        <taxon>Astrocoeniina</taxon>
        <taxon>Pocilloporidae</taxon>
        <taxon>Stylophora</taxon>
    </lineage>
</organism>